<proteinExistence type="predicted"/>
<comment type="caution">
    <text evidence="2">The sequence shown here is derived from an EMBL/GenBank/DDBJ whole genome shotgun (WGS) entry which is preliminary data.</text>
</comment>
<dbReference type="Gene3D" id="3.40.710.10">
    <property type="entry name" value="DD-peptidase/beta-lactamase superfamily"/>
    <property type="match status" value="1"/>
</dbReference>
<dbReference type="PANTHER" id="PTHR46825">
    <property type="entry name" value="D-ALANYL-D-ALANINE-CARBOXYPEPTIDASE/ENDOPEPTIDASE AMPH"/>
    <property type="match status" value="1"/>
</dbReference>
<feature type="domain" description="Beta-lactamase-related" evidence="1">
    <location>
        <begin position="22"/>
        <end position="336"/>
    </location>
</feature>
<dbReference type="InterPro" id="IPR001466">
    <property type="entry name" value="Beta-lactam-related"/>
</dbReference>
<dbReference type="eggNOG" id="COG1680">
    <property type="taxonomic scope" value="Bacteria"/>
</dbReference>
<dbReference type="AlphaFoldDB" id="A0A091B002"/>
<dbReference type="PATRIC" id="fig|1384056.3.peg.1677"/>
<dbReference type="SUPFAM" id="SSF56601">
    <property type="entry name" value="beta-lactamase/transpeptidase-like"/>
    <property type="match status" value="1"/>
</dbReference>
<dbReference type="InterPro" id="IPR012338">
    <property type="entry name" value="Beta-lactam/transpept-like"/>
</dbReference>
<reference evidence="2 3" key="1">
    <citation type="submission" date="2013-09" db="EMBL/GenBank/DDBJ databases">
        <title>Genome sequencing of Arenimonas metalli.</title>
        <authorList>
            <person name="Chen F."/>
            <person name="Wang G."/>
        </authorList>
    </citation>
    <scope>NUCLEOTIDE SEQUENCE [LARGE SCALE GENOMIC DNA]</scope>
    <source>
        <strain evidence="2 3">CF5-1</strain>
    </source>
</reference>
<evidence type="ECO:0000259" key="1">
    <source>
        <dbReference type="Pfam" id="PF00144"/>
    </source>
</evidence>
<sequence>MPGLALAQPATIRPDDPRQAAVDAIFSQYDRRDSPGCSVAVVKDGQVVLQKDYGMADISLGVARTSDTSHWLPYSEARVFVALAVAQLAREGKLGLDDPVRRYVPELPEYAAAVTVRQLLHHASGLADYGVLDVAFSPMTGRVSEDEFFRVLRRWGRLGFAPGAETMYSNTDYALLKILVERVSGGSLQDYAQARWFGPLGMASTRLGASQATRHPGHALFHEAPGNGSGRVLSYRSSPTGGIAVTTSLNDLVRWEAALRDPARGLGALLQSLEAGAPPLADGAAREEFSFGVYRRTYQGIPMVAHRGVGGYAYLVQRADRPLSVVTLCNSYPGMDRFGFEVAALFASSPGQAKPLATVDAPPPPGPVISIPDAELQAYAGKYRNGNRSFTADIRVVEGALEFKPQGGQPFDPLRPVGDGRFTNQFDGSTFLITFKPGADGMVMSAWDVTRNESGGDDLLRWTPATWPTADRVAAYAGTYVGEAVEGTLYVRVDGERVLVAGRGLAETTLEAIEAVDEFRGPDVYHTRFERDARGRVVALVLDATRVKGIRYVRSAADQ</sequence>
<gene>
    <name evidence="2" type="ORF">N787_02795</name>
</gene>
<dbReference type="Pfam" id="PF00144">
    <property type="entry name" value="Beta-lactamase"/>
    <property type="match status" value="1"/>
</dbReference>
<dbReference type="STRING" id="1384056.N787_02795"/>
<keyword evidence="3" id="KW-1185">Reference proteome</keyword>
<name>A0A091B002_9GAMM</name>
<evidence type="ECO:0000313" key="2">
    <source>
        <dbReference type="EMBL" id="KFN45893.1"/>
    </source>
</evidence>
<evidence type="ECO:0000313" key="3">
    <source>
        <dbReference type="Proteomes" id="UP000029393"/>
    </source>
</evidence>
<accession>A0A091B002</accession>
<dbReference type="Proteomes" id="UP000029393">
    <property type="component" value="Unassembled WGS sequence"/>
</dbReference>
<dbReference type="InterPro" id="IPR050491">
    <property type="entry name" value="AmpC-like"/>
</dbReference>
<organism evidence="2 3">
    <name type="scientific">Arenimonas metalli CF5-1</name>
    <dbReference type="NCBI Taxonomy" id="1384056"/>
    <lineage>
        <taxon>Bacteria</taxon>
        <taxon>Pseudomonadati</taxon>
        <taxon>Pseudomonadota</taxon>
        <taxon>Gammaproteobacteria</taxon>
        <taxon>Lysobacterales</taxon>
        <taxon>Lysobacteraceae</taxon>
        <taxon>Arenimonas</taxon>
    </lineage>
</organism>
<dbReference type="EMBL" id="AVCK01000022">
    <property type="protein sequence ID" value="KFN45893.1"/>
    <property type="molecule type" value="Genomic_DNA"/>
</dbReference>
<dbReference type="PANTHER" id="PTHR46825:SF9">
    <property type="entry name" value="BETA-LACTAMASE-RELATED DOMAIN-CONTAINING PROTEIN"/>
    <property type="match status" value="1"/>
</dbReference>
<protein>
    <recommendedName>
        <fullName evidence="1">Beta-lactamase-related domain-containing protein</fullName>
    </recommendedName>
</protein>